<dbReference type="InterPro" id="IPR045864">
    <property type="entry name" value="aa-tRNA-synth_II/BPL/LPL"/>
</dbReference>
<proteinExistence type="inferred from homology"/>
<dbReference type="WBParaSite" id="TTAC_0001061701-mRNA-1">
    <property type="protein sequence ID" value="TTAC_0001061701-mRNA-1"/>
    <property type="gene ID" value="TTAC_0001061701"/>
</dbReference>
<name>A0A0R3XAP0_HYDTA</name>
<evidence type="ECO:0000256" key="9">
    <source>
        <dbReference type="SAM" id="MobiDB-lite"/>
    </source>
</evidence>
<dbReference type="Pfam" id="PF03129">
    <property type="entry name" value="HGTP_anticodon"/>
    <property type="match status" value="1"/>
</dbReference>
<dbReference type="SUPFAM" id="SSF55681">
    <property type="entry name" value="Class II aaRS and biotin synthetases"/>
    <property type="match status" value="1"/>
</dbReference>
<dbReference type="PANTHER" id="PTHR11476">
    <property type="entry name" value="HISTIDYL-TRNA SYNTHETASE"/>
    <property type="match status" value="1"/>
</dbReference>
<dbReference type="GO" id="GO:0004821">
    <property type="term" value="F:histidine-tRNA ligase activity"/>
    <property type="evidence" value="ECO:0007669"/>
    <property type="project" value="UniProtKB-EC"/>
</dbReference>
<comment type="catalytic activity">
    <reaction evidence="8">
        <text>tRNA(His) + L-histidine + ATP = L-histidyl-tRNA(His) + AMP + diphosphate + H(+)</text>
        <dbReference type="Rhea" id="RHEA:17313"/>
        <dbReference type="Rhea" id="RHEA-COMP:9665"/>
        <dbReference type="Rhea" id="RHEA-COMP:9689"/>
        <dbReference type="ChEBI" id="CHEBI:15378"/>
        <dbReference type="ChEBI" id="CHEBI:30616"/>
        <dbReference type="ChEBI" id="CHEBI:33019"/>
        <dbReference type="ChEBI" id="CHEBI:57595"/>
        <dbReference type="ChEBI" id="CHEBI:78442"/>
        <dbReference type="ChEBI" id="CHEBI:78527"/>
        <dbReference type="ChEBI" id="CHEBI:456215"/>
        <dbReference type="EC" id="6.1.1.21"/>
    </reaction>
</comment>
<sequence length="247" mass="26605">LEKGLSSETVDLIGHYMQVAGGAEVLDKLESDPRFTFDDKQRPEATASAPQRPPSSKKKSKKGGKQEEAGAEEDSGSVEGAVGSVAGGGRYDNLVTLFTPNSPKVPCVGVSFGIERLLAISEVLARRRTAIGDTSDSTTMRATETEVMVIVAHKGLIAPRLQLAQELWDAKIKTAFSHKNQPKLLDQLQYCESTGIPLAVLIGEAELQRGVVKLRCVSTRKEREVGRADLPAAIREELEALRGGARQ</sequence>
<evidence type="ECO:0000256" key="1">
    <source>
        <dbReference type="ARBA" id="ARBA00008226"/>
    </source>
</evidence>
<dbReference type="Gene3D" id="3.40.50.800">
    <property type="entry name" value="Anticodon-binding domain"/>
    <property type="match status" value="1"/>
</dbReference>
<feature type="region of interest" description="Disordered" evidence="9">
    <location>
        <begin position="31"/>
        <end position="83"/>
    </location>
</feature>
<evidence type="ECO:0000256" key="6">
    <source>
        <dbReference type="ARBA" id="ARBA00022917"/>
    </source>
</evidence>
<dbReference type="GO" id="GO:0003723">
    <property type="term" value="F:RNA binding"/>
    <property type="evidence" value="ECO:0007669"/>
    <property type="project" value="TreeGrafter"/>
</dbReference>
<dbReference type="GO" id="GO:0032543">
    <property type="term" value="P:mitochondrial translation"/>
    <property type="evidence" value="ECO:0007669"/>
    <property type="project" value="TreeGrafter"/>
</dbReference>
<evidence type="ECO:0000256" key="4">
    <source>
        <dbReference type="ARBA" id="ARBA00022741"/>
    </source>
</evidence>
<dbReference type="GO" id="GO:0005524">
    <property type="term" value="F:ATP binding"/>
    <property type="evidence" value="ECO:0007669"/>
    <property type="project" value="UniProtKB-KW"/>
</dbReference>
<feature type="domain" description="Anticodon-binding" evidence="10">
    <location>
        <begin position="146"/>
        <end position="236"/>
    </location>
</feature>
<dbReference type="SUPFAM" id="SSF52954">
    <property type="entry name" value="Class II aaRS ABD-related"/>
    <property type="match status" value="1"/>
</dbReference>
<accession>A0A0R3XAP0</accession>
<evidence type="ECO:0000259" key="10">
    <source>
        <dbReference type="Pfam" id="PF03129"/>
    </source>
</evidence>
<keyword evidence="6" id="KW-0648">Protein biosynthesis</keyword>
<keyword evidence="7" id="KW-0030">Aminoacyl-tRNA synthetase</keyword>
<reference evidence="11" key="1">
    <citation type="submission" date="2017-02" db="UniProtKB">
        <authorList>
            <consortium name="WormBaseParasite"/>
        </authorList>
    </citation>
    <scope>IDENTIFICATION</scope>
</reference>
<feature type="compositionally biased region" description="Basic and acidic residues" evidence="9">
    <location>
        <begin position="31"/>
        <end position="43"/>
    </location>
</feature>
<keyword evidence="3" id="KW-0436">Ligase</keyword>
<keyword evidence="4" id="KW-0547">Nucleotide-binding</keyword>
<dbReference type="InterPro" id="IPR033656">
    <property type="entry name" value="HisRS_anticodon"/>
</dbReference>
<dbReference type="EC" id="6.1.1.21" evidence="2"/>
<evidence type="ECO:0000256" key="8">
    <source>
        <dbReference type="ARBA" id="ARBA00047639"/>
    </source>
</evidence>
<dbReference type="GO" id="GO:0006427">
    <property type="term" value="P:histidyl-tRNA aminoacylation"/>
    <property type="evidence" value="ECO:0007669"/>
    <property type="project" value="TreeGrafter"/>
</dbReference>
<dbReference type="GO" id="GO:0005829">
    <property type="term" value="C:cytosol"/>
    <property type="evidence" value="ECO:0007669"/>
    <property type="project" value="TreeGrafter"/>
</dbReference>
<evidence type="ECO:0000256" key="5">
    <source>
        <dbReference type="ARBA" id="ARBA00022840"/>
    </source>
</evidence>
<keyword evidence="5" id="KW-0067">ATP-binding</keyword>
<protein>
    <recommendedName>
        <fullName evidence="2">histidine--tRNA ligase</fullName>
        <ecNumber evidence="2">6.1.1.21</ecNumber>
    </recommendedName>
</protein>
<dbReference type="AlphaFoldDB" id="A0A0R3XAP0"/>
<evidence type="ECO:0000256" key="7">
    <source>
        <dbReference type="ARBA" id="ARBA00023146"/>
    </source>
</evidence>
<dbReference type="CDD" id="cd00859">
    <property type="entry name" value="HisRS_anticodon"/>
    <property type="match status" value="1"/>
</dbReference>
<dbReference type="PANTHER" id="PTHR11476:SF7">
    <property type="entry name" value="HISTIDINE--TRNA LIGASE"/>
    <property type="match status" value="1"/>
</dbReference>
<dbReference type="STRING" id="6205.A0A0R3XAP0"/>
<dbReference type="InterPro" id="IPR036621">
    <property type="entry name" value="Anticodon-bd_dom_sf"/>
</dbReference>
<dbReference type="GO" id="GO:0005739">
    <property type="term" value="C:mitochondrion"/>
    <property type="evidence" value="ECO:0007669"/>
    <property type="project" value="TreeGrafter"/>
</dbReference>
<dbReference type="InterPro" id="IPR004154">
    <property type="entry name" value="Anticodon-bd"/>
</dbReference>
<evidence type="ECO:0000313" key="11">
    <source>
        <dbReference type="WBParaSite" id="TTAC_0001061701-mRNA-1"/>
    </source>
</evidence>
<evidence type="ECO:0000256" key="2">
    <source>
        <dbReference type="ARBA" id="ARBA00012815"/>
    </source>
</evidence>
<evidence type="ECO:0000256" key="3">
    <source>
        <dbReference type="ARBA" id="ARBA00022598"/>
    </source>
</evidence>
<comment type="similarity">
    <text evidence="1">Belongs to the class-II aminoacyl-tRNA synthetase family.</text>
</comment>
<dbReference type="Gene3D" id="3.30.930.10">
    <property type="entry name" value="Bira Bifunctional Protein, Domain 2"/>
    <property type="match status" value="1"/>
</dbReference>
<organism evidence="11">
    <name type="scientific">Hydatigena taeniaeformis</name>
    <name type="common">Feline tapeworm</name>
    <name type="synonym">Taenia taeniaeformis</name>
    <dbReference type="NCBI Taxonomy" id="6205"/>
    <lineage>
        <taxon>Eukaryota</taxon>
        <taxon>Metazoa</taxon>
        <taxon>Spiralia</taxon>
        <taxon>Lophotrochozoa</taxon>
        <taxon>Platyhelminthes</taxon>
        <taxon>Cestoda</taxon>
        <taxon>Eucestoda</taxon>
        <taxon>Cyclophyllidea</taxon>
        <taxon>Taeniidae</taxon>
        <taxon>Hydatigera</taxon>
    </lineage>
</organism>
<dbReference type="FunFam" id="3.40.50.800:FF:000008">
    <property type="entry name" value="histidine--tRNA ligase, cytoplasmic isoform X1"/>
    <property type="match status" value="1"/>
</dbReference>